<proteinExistence type="predicted"/>
<evidence type="ECO:0000313" key="1">
    <source>
        <dbReference type="EMBL" id="MEN2789523.1"/>
    </source>
</evidence>
<dbReference type="Proteomes" id="UP001419910">
    <property type="component" value="Unassembled WGS sequence"/>
</dbReference>
<comment type="caution">
    <text evidence="1">The sequence shown here is derived from an EMBL/GenBank/DDBJ whole genome shotgun (WGS) entry which is preliminary data.</text>
</comment>
<dbReference type="RefSeq" id="WP_343887177.1">
    <property type="nucleotide sequence ID" value="NZ_BAAAEH010000002.1"/>
</dbReference>
<organism evidence="1 2">
    <name type="scientific">Sphingomonas oligophenolica</name>
    <dbReference type="NCBI Taxonomy" id="301154"/>
    <lineage>
        <taxon>Bacteria</taxon>
        <taxon>Pseudomonadati</taxon>
        <taxon>Pseudomonadota</taxon>
        <taxon>Alphaproteobacteria</taxon>
        <taxon>Sphingomonadales</taxon>
        <taxon>Sphingomonadaceae</taxon>
        <taxon>Sphingomonas</taxon>
    </lineage>
</organism>
<accession>A0ABU9Y149</accession>
<reference evidence="1 2" key="1">
    <citation type="submission" date="2024-05" db="EMBL/GenBank/DDBJ databases">
        <authorList>
            <person name="Liu Q."/>
            <person name="Xin Y.-H."/>
        </authorList>
    </citation>
    <scope>NUCLEOTIDE SEQUENCE [LARGE SCALE GENOMIC DNA]</scope>
    <source>
        <strain evidence="1 2">CGMCC 1.10181</strain>
    </source>
</reference>
<dbReference type="EMBL" id="JBDIME010000004">
    <property type="protein sequence ID" value="MEN2789523.1"/>
    <property type="molecule type" value="Genomic_DNA"/>
</dbReference>
<name>A0ABU9Y149_9SPHN</name>
<protein>
    <submittedName>
        <fullName evidence="1">Uncharacterized protein</fullName>
    </submittedName>
</protein>
<evidence type="ECO:0000313" key="2">
    <source>
        <dbReference type="Proteomes" id="UP001419910"/>
    </source>
</evidence>
<sequence>MSTALSHQHIVIELVRDAAFSTHLAGKIADAVIAARWGRRPRRYADYLATARIRQSGAGFASPLLAVTDEQLARADADIGWRLDPAGRAAAKAARDAEFGAAPFRLTAYGIERFCRES</sequence>
<gene>
    <name evidence="1" type="ORF">ABC974_07800</name>
</gene>
<keyword evidence="2" id="KW-1185">Reference proteome</keyword>